<dbReference type="EMBL" id="FM162351">
    <property type="protein sequence ID" value="CAQ56287.1"/>
    <property type="molecule type" value="Genomic_DNA"/>
</dbReference>
<reference evidence="2" key="1">
    <citation type="submission" date="2008-05" db="EMBL/GenBank/DDBJ databases">
        <title>Genetic element carrying erm(TR)in Streptococcus pyogenes.</title>
        <authorList>
            <person name="Bacciaglia A."/>
            <person name="Brenciani A."/>
            <person name="Varaldo P.E."/>
            <person name="Giovanetti E."/>
        </authorList>
    </citation>
    <scope>NUCLEOTIDE SEQUENCE</scope>
    <source>
        <strain evidence="2">C1</strain>
    </source>
</reference>
<feature type="transmembrane region" description="Helical" evidence="1">
    <location>
        <begin position="381"/>
        <end position="401"/>
    </location>
</feature>
<feature type="transmembrane region" description="Helical" evidence="1">
    <location>
        <begin position="54"/>
        <end position="72"/>
    </location>
</feature>
<proteinExistence type="predicted"/>
<gene>
    <name evidence="3" type="primary">ORF26</name>
</gene>
<dbReference type="AlphaFoldDB" id="B7UEM6"/>
<keyword evidence="1 2" id="KW-0812">Transmembrane</keyword>
<keyword evidence="1" id="KW-1133">Transmembrane helix</keyword>
<feature type="transmembrane region" description="Helical" evidence="1">
    <location>
        <begin position="225"/>
        <end position="245"/>
    </location>
</feature>
<accession>B7UEM6</accession>
<feature type="transmembrane region" description="Helical" evidence="1">
    <location>
        <begin position="118"/>
        <end position="138"/>
    </location>
</feature>
<feature type="transmembrane region" description="Helical" evidence="1">
    <location>
        <begin position="159"/>
        <end position="186"/>
    </location>
</feature>
<sequence length="568" mass="62144">MSQGLNLYRQHLKICLCVIMKAKPWEGGKIIMKEKFARWNILFLQYLKRDWKKIIIWVLGLGMFSAGFVPAFKEIAKGQGLVGMFETLQNPAMISMVGPTPVETGADYTLGAMYAHEMLLFCGLFAMIMSILHVIGHTRKEEDLGLTELLRSFQIGRQANSLAAIAEIVFINGILALFIAVVMISFGADTISIFGSVLYGASIGMAGIIGAGIALIMAQIMPTSSAATGSSLGIVGLLYIVRAGTDVSNVDLSMMNPLGWTYLTFPFTDNNWFPLIFALIFSIIVVFIAFSLEGGRDMGAGYLPQREGRESAKQSLLSVRGLFININKGVIISWLIAYVVMGAAYGSIYGDMQTFLESNEMMKQMFSHTGFSIEESFTGTVMMVLIGLVSILPIAIVNKLFSEERRLHLSQIYATKVTRSQLYWTSIGLSILSGLLGVLLAAGSLGGTAISAMGNSGEMDIVDFFAAGFNLFPTVLFFIGLAALALGWAPKLGKIVYIYLTFSFLLNYFSGLIDLPEWFLNTAIQSWMPQMPMDDFEASVFLTVTIISIALIVIGFLGYSRRDMNEGA</sequence>
<feature type="transmembrane region" description="Helical" evidence="1">
    <location>
        <begin position="464"/>
        <end position="489"/>
    </location>
</feature>
<feature type="transmembrane region" description="Helical" evidence="1">
    <location>
        <begin position="422"/>
        <end position="444"/>
    </location>
</feature>
<feature type="transmembrane region" description="Helical" evidence="1">
    <location>
        <begin position="540"/>
        <end position="559"/>
    </location>
</feature>
<evidence type="ECO:0000313" key="3">
    <source>
        <dbReference type="EMBL" id="CBX19872.1"/>
    </source>
</evidence>
<name>B7UEM6_STRPY</name>
<reference evidence="3" key="2">
    <citation type="journal article" date="2011" name="Antimicrob. Agents Chemother.">
        <title>Two distinct genetic elements are responsible for erm(TR)-mediated erythromycin resistance in tetracycline-susceptible and tetracycline-resistant strains of Streptococcus pyogenes.</title>
        <authorList>
            <person name="Brenciani A."/>
            <person name="Tiberi E."/>
            <person name="Bacciaglia A."/>
            <person name="Petrelli D."/>
            <person name="Varaldo P.E."/>
            <person name="Giovanetti E."/>
        </authorList>
    </citation>
    <scope>NUCLEOTIDE SEQUENCE</scope>
    <source>
        <strain evidence="3">C1</strain>
    </source>
</reference>
<evidence type="ECO:0000313" key="2">
    <source>
        <dbReference type="EMBL" id="CAQ56287.1"/>
    </source>
</evidence>
<organism evidence="2">
    <name type="scientific">Streptococcus pyogenes</name>
    <dbReference type="NCBI Taxonomy" id="1314"/>
    <lineage>
        <taxon>Bacteria</taxon>
        <taxon>Bacillati</taxon>
        <taxon>Bacillota</taxon>
        <taxon>Bacilli</taxon>
        <taxon>Lactobacillales</taxon>
        <taxon>Streptococcaceae</taxon>
        <taxon>Streptococcus</taxon>
    </lineage>
</organism>
<dbReference type="EMBL" id="FR691054">
    <property type="protein sequence ID" value="CBX19872.1"/>
    <property type="molecule type" value="Genomic_DNA"/>
</dbReference>
<feature type="transmembrane region" description="Helical" evidence="1">
    <location>
        <begin position="496"/>
        <end position="520"/>
    </location>
</feature>
<keyword evidence="1" id="KW-0472">Membrane</keyword>
<feature type="transmembrane region" description="Helical" evidence="1">
    <location>
        <begin position="330"/>
        <end position="348"/>
    </location>
</feature>
<feature type="transmembrane region" description="Helical" evidence="1">
    <location>
        <begin position="198"/>
        <end position="218"/>
    </location>
</feature>
<evidence type="ECO:0000256" key="1">
    <source>
        <dbReference type="SAM" id="Phobius"/>
    </source>
</evidence>
<feature type="transmembrane region" description="Helical" evidence="1">
    <location>
        <begin position="272"/>
        <end position="292"/>
    </location>
</feature>
<protein>
    <submittedName>
        <fullName evidence="2">Tetronasin resistance transmembrane protein</fullName>
    </submittedName>
</protein>